<accession>Q10XB1</accession>
<dbReference type="PIRSF" id="PIRSF005898">
    <property type="entry name" value="Phycobilisome_CpeC/CpcI"/>
    <property type="match status" value="1"/>
</dbReference>
<dbReference type="STRING" id="203124.Tery_4105"/>
<gene>
    <name evidence="10" type="ordered locus">Tery_4105</name>
</gene>
<dbReference type="PANTHER" id="PTHR34011">
    <property type="entry name" value="PHYCOBILISOME 32.1 KDA LINKER POLYPEPTIDE, PHYCOCYANIN-ASSOCIATED, ROD 2-RELATED"/>
    <property type="match status" value="1"/>
</dbReference>
<comment type="similarity">
    <text evidence="7">Belongs to the phycobilisome linker protein family.</text>
</comment>
<dbReference type="Pfam" id="PF01383">
    <property type="entry name" value="CpcD"/>
    <property type="match status" value="1"/>
</dbReference>
<keyword evidence="3" id="KW-0042">Antenna complex</keyword>
<dbReference type="PANTHER" id="PTHR34011:SF6">
    <property type="entry name" value="PHYCOBILIPROTEIN APCE"/>
    <property type="match status" value="1"/>
</dbReference>
<dbReference type="OrthoDB" id="420396at2"/>
<dbReference type="Gene3D" id="1.10.3130.20">
    <property type="entry name" value="Phycobilisome linker domain"/>
    <property type="match status" value="1"/>
</dbReference>
<evidence type="ECO:0000259" key="9">
    <source>
        <dbReference type="PROSITE" id="PS51445"/>
    </source>
</evidence>
<proteinExistence type="inferred from homology"/>
<evidence type="ECO:0000256" key="5">
    <source>
        <dbReference type="ARBA" id="ARBA00023078"/>
    </source>
</evidence>
<evidence type="ECO:0000256" key="7">
    <source>
        <dbReference type="PROSITE-ProRule" id="PRU00775"/>
    </source>
</evidence>
<comment type="subcellular location">
    <subcellularLocation>
        <location evidence="1">Cellular thylakoid membrane</location>
        <topology evidence="1">Peripheral membrane protein</topology>
        <orientation evidence="1">Cytoplasmic side</orientation>
    </subcellularLocation>
</comment>
<evidence type="ECO:0000259" key="8">
    <source>
        <dbReference type="PROSITE" id="PS51441"/>
    </source>
</evidence>
<keyword evidence="2" id="KW-0602">Photosynthesis</keyword>
<dbReference type="InterPro" id="IPR008213">
    <property type="entry name" value="CpcD-like_dom"/>
</dbReference>
<dbReference type="GO" id="GO:0015979">
    <property type="term" value="P:photosynthesis"/>
    <property type="evidence" value="ECO:0007669"/>
    <property type="project" value="UniProtKB-KW"/>
</dbReference>
<dbReference type="AlphaFoldDB" id="Q10XB1"/>
<dbReference type="eggNOG" id="COG0237">
    <property type="taxonomic scope" value="Bacteria"/>
</dbReference>
<sequence>MSLWVEKIDPIELRWNATQDEKQAVIRAVYKQVLGNIHVMESQRLISAESLFIGGEFSVRQFVNMVAQSDLYFSLFFESCSPYRFVELNFKHLLGRAPQDQAEISQHICIYNEKGYEAEINSYTDSYEYLQNFGENIVPYPQGTSTVVGMKNITFNRTFALERGNATSDRNKPSQLTLDLGANLSTKIQKPATVGGPYNNRVKRFQISVTKTGIGPVVKKSATTYTVSYEQLSSKINSIQRTGGKILKITEVP</sequence>
<reference evidence="10" key="1">
    <citation type="submission" date="2006-06" db="EMBL/GenBank/DDBJ databases">
        <title>Complete sequence of Trichodesmium erythraeum IMS101.</title>
        <authorList>
            <consortium name="US DOE Joint Genome Institute"/>
            <person name="Copeland A."/>
            <person name="Lucas S."/>
            <person name="Lapidus A."/>
            <person name="Barry K."/>
            <person name="Detter J.C."/>
            <person name="Glavina del Rio T."/>
            <person name="Hammon N."/>
            <person name="Israni S."/>
            <person name="Dalin E."/>
            <person name="Tice H."/>
            <person name="Pitluck S."/>
            <person name="Kiss H."/>
            <person name="Munk A.C."/>
            <person name="Brettin T."/>
            <person name="Bruce D."/>
            <person name="Han C."/>
            <person name="Tapia R."/>
            <person name="Gilna P."/>
            <person name="Schmutz J."/>
            <person name="Larimer F."/>
            <person name="Land M."/>
            <person name="Hauser L."/>
            <person name="Kyrpides N."/>
            <person name="Kim E."/>
            <person name="Richardson P."/>
        </authorList>
    </citation>
    <scope>NUCLEOTIDE SEQUENCE [LARGE SCALE GENOMIC DNA]</scope>
    <source>
        <strain evidence="10">IMS101</strain>
    </source>
</reference>
<feature type="domain" description="PBS-linker" evidence="9">
    <location>
        <begin position="1"/>
        <end position="170"/>
    </location>
</feature>
<organism evidence="10">
    <name type="scientific">Trichodesmium erythraeum (strain IMS101)</name>
    <dbReference type="NCBI Taxonomy" id="203124"/>
    <lineage>
        <taxon>Bacteria</taxon>
        <taxon>Bacillati</taxon>
        <taxon>Cyanobacteriota</taxon>
        <taxon>Cyanophyceae</taxon>
        <taxon>Oscillatoriophycideae</taxon>
        <taxon>Oscillatoriales</taxon>
        <taxon>Microcoleaceae</taxon>
        <taxon>Trichodesmium</taxon>
    </lineage>
</organism>
<dbReference type="HOGENOM" id="CLU_075505_0_0_3"/>
<evidence type="ECO:0000256" key="4">
    <source>
        <dbReference type="ARBA" id="ARBA00022738"/>
    </source>
</evidence>
<dbReference type="KEGG" id="ter:Tery_4105"/>
<keyword evidence="6" id="KW-0472">Membrane</keyword>
<dbReference type="InterPro" id="IPR016470">
    <property type="entry name" value="Phycobilisome"/>
</dbReference>
<dbReference type="Pfam" id="PF00427">
    <property type="entry name" value="PBS_linker_poly"/>
    <property type="match status" value="1"/>
</dbReference>
<dbReference type="RefSeq" id="WP_011613443.1">
    <property type="nucleotide sequence ID" value="NC_008312.1"/>
</dbReference>
<evidence type="ECO:0000256" key="6">
    <source>
        <dbReference type="ARBA" id="ARBA00023136"/>
    </source>
</evidence>
<keyword evidence="5" id="KW-0793">Thylakoid</keyword>
<evidence type="ECO:0000256" key="2">
    <source>
        <dbReference type="ARBA" id="ARBA00022531"/>
    </source>
</evidence>
<dbReference type="PROSITE" id="PS51445">
    <property type="entry name" value="PBS_LINKER"/>
    <property type="match status" value="1"/>
</dbReference>
<dbReference type="GO" id="GO:0030089">
    <property type="term" value="C:phycobilisome"/>
    <property type="evidence" value="ECO:0007669"/>
    <property type="project" value="UniProtKB-UniRule"/>
</dbReference>
<dbReference type="GO" id="GO:0031676">
    <property type="term" value="C:plasma membrane-derived thylakoid membrane"/>
    <property type="evidence" value="ECO:0007669"/>
    <property type="project" value="UniProtKB-SubCell"/>
</dbReference>
<evidence type="ECO:0000313" key="10">
    <source>
        <dbReference type="EMBL" id="ABG53113.1"/>
    </source>
</evidence>
<dbReference type="InterPro" id="IPR038255">
    <property type="entry name" value="PBS_linker_sf"/>
</dbReference>
<evidence type="ECO:0000256" key="1">
    <source>
        <dbReference type="ARBA" id="ARBA00004445"/>
    </source>
</evidence>
<feature type="domain" description="CpcD-like" evidence="8">
    <location>
        <begin position="202"/>
        <end position="252"/>
    </location>
</feature>
<dbReference type="PROSITE" id="PS51441">
    <property type="entry name" value="CPCD_LIKE"/>
    <property type="match status" value="1"/>
</dbReference>
<dbReference type="EMBL" id="CP000393">
    <property type="protein sequence ID" value="ABG53113.1"/>
    <property type="molecule type" value="Genomic_DNA"/>
</dbReference>
<protein>
    <submittedName>
        <fullName evidence="10">Phycobilisome linker polypeptide</fullName>
    </submittedName>
</protein>
<evidence type="ECO:0000256" key="3">
    <source>
        <dbReference type="ARBA" id="ARBA00022549"/>
    </source>
</evidence>
<name>Q10XB1_TRIEI</name>
<dbReference type="InterPro" id="IPR001297">
    <property type="entry name" value="PBS_linker_dom"/>
</dbReference>
<dbReference type="SMART" id="SM01094">
    <property type="entry name" value="CpcD"/>
    <property type="match status" value="1"/>
</dbReference>
<keyword evidence="4 7" id="KW-0605">Phycobilisome</keyword>